<feature type="coiled-coil region" evidence="8">
    <location>
        <begin position="1443"/>
        <end position="1470"/>
    </location>
</feature>
<feature type="region of interest" description="Disordered" evidence="9">
    <location>
        <begin position="2237"/>
        <end position="2260"/>
    </location>
</feature>
<feature type="coiled-coil region" evidence="8">
    <location>
        <begin position="1776"/>
        <end position="1821"/>
    </location>
</feature>
<sequence>MAEGDYEFRPKPTVLGRAELDELTLRVAPSPEAVAKGFTLNEADVDRVIQAARELEGGQVLVDPNAPPQQSVDTLLRVVRILQAALDVQFSENEELTADFNELQNNEIRKLREENNRLREMRERDELAGGGDLGELKRRNEDLLDQLDELEEENVRLREVEKEFQGRNQELEDSIKEREKDLLRLQTRLGDVQERHDRQRDDYKELQQRYRSLSQEFDRVRAEAQLQDTKQQSEWKIERLTKDNRALEVANTELRKELQDVKGENLEVSEKIVELSSQYQELLSKNVVLETRVEEVANDKDNLLSIQDELRAELQDKMNLLDEFEDRFKRQYSSWEDEKAGLLAQIEALRRDLKTRKGGDGGDGGGPGGGPGGASAAEVAELRRDLNDAREKEILLLEAYEQLENDVSKEVDRALVRQAEEVARLQRRVEFLQGKLEQQDEDAEDTRDAMAELEGELRDAVERNKMYEQGVYGLPQSVEEIRQLKSALAKEERRTRELIMQLNKQAAKVEDLHDENAMLRQRAGLGEGDKVDIKDIKMQKEATIAQLRALNALLERQVADLEEERRKLRMEMKFRAKYHGQHALEMGLTNEKLLLLEQYADDLKNNRVEEARVVEQMQQRVEFLEVRLAEVMAYADIPPSMRPALSEFDPTGLGTFQTAMQNAMADGYLGPGEGAAMMGGGGGMAHGPMPAIKAKEIEAVRKVLAACMKRLRQMSQSLFEHRNVKDEDYGRYAENVAAELSDADKVLVALLKDPAALVGPPVQQQQPSPGGGGPASPHSPGANGRPMSPGGRPGPGAMQLVPGDASYLADAIADELREKLKELAREVADLQVDVSKKDVRITQLMDQKVELEKKIGMTMGDRKSEYVTMAEYEDLQLEVTGLKDQLVGCLEELASREKEVAELHDTSLRYHSKMQTFSDQVKLLYREYAGAQTAWKVEKGTLEKKGRKAQADADAYKIATRELQTALDTLSKSRDMGEVEKEYLDTVRRMAVVQIKQAKLARELEASVSGEKALVARVTELEEEVRDVSSTARGRIRWLEQSGEQTKRRLEQLFRELESSVGLTVYHSLVAKHSRLQHEYRKLLEAAADAIVAPQQEELLRLRDEVNEWMVRYDQAANAAAELKAKLHQAELLIQANPSPASDTAPTKDADGKAQAVAAKPPSRQTSAGLGMGGLGSHPPGSGPQQPASIDPVLGQELAAARVQEEAALRRAELVERERDRVQKSLADMHEHGKELEQRLAQNAAELELARQTATALERRLVGAKTKSEVDEMTRRLHEAEKAAADVQRNHADLVFKAEEAERRAEAAGRDRLRFLAEITNLKAALRDMSGKSDKAALIGKLHLELDHSRAKESLARNALNRSELIRIELEKEVRRQKQELANLTGRMTAHQDQAAWSDRQRHEAQAQLTICLSGRTEAWKARLWARKIDTLKVRNDALADGLELARRRILKTEDARQEAELKLDHVEQVASYGSRGPNELAREAARLGDQLLQLRLEKGKMSREDMLLKEKIHYTERVNAELHDLLDKYEAEYFQSQSQLEADRSAAEARAVSLQSEVVKLQERINALLAARELGDGGVRASTADGEGGGGAKGLDWRGTMADRDRIIALIEQLKVAREEAEHLRTDRARLQADFDGTMTELEDVRRHHRDALDRLAQQSDALLYALNQFKTKGADATVFDQMKAVAEATINELKARLKDRDRLVNALRAQLDEEAAQALARHQQDRAEIERLNQKLFERNDASIQDLKSVLDRLPLKQAGQQVPEEQLRLRDALERAQDMITVLKNRLDQKDAAIDVLKLNYEQQIKALQDEMLRVRAEAEARVVARDEGPTKAQLQKLATQVKMKDEMLRQLKSAIKALEAKLTQVMKEHADEKMQAASWQAQERMQAEVERLTDERDSLARRLALAEDNVAAASGADKALEDQLEGLRRRIQEEVDKRAKVEKQLNAARDELQKFKNAKEAVVDLTTGMSIEAKRQIEDLQKKINVLEKNNAALKRKAQAEDAVAGASGGGGGGGGPGGDDMDGPGGGRRPTARSTGTRRTGPAAGRRDLDTGGRDDGEGPQHEHDPEAEERRERALIQWEEGKKLNGKIDTLKKQLASKVNEVVALQKELERRATQVGQVQAEAERQAAAIRDLTDKLRKAQDAPRNDMAKLDAALERCAAAEEAREALTAEVARLRTAAAASSAAASQPPASPGGAQLRREEDVTELRLQRDQLQLQVRRLKDRLTELGAAPEGGAAGATGRRAGSAGPRAGAAGAAGAGLTAAREAELLSVITNLKTALEKSTSNTTPTTKYMAEVGRRKEAQRDAEALRGELERAKSGLAASSRMVAELQAANAELRKQVRNAQTAAASASAAAPGPGVAELGLQLGNLEMLLGQREEELAALRGALAARDSELEALRGPGGGGGAAGGGAGGAEAASLRRQLRELEAENEDLRNELNAFDPSFWNEVMEMKRQHAELSKQVAEYEDTITELSDRLGVAPRLAPRGGGAGAGGAGSGRRGGLADGGAGPSGQRRGGR</sequence>
<feature type="region of interest" description="Disordered" evidence="9">
    <location>
        <begin position="354"/>
        <end position="377"/>
    </location>
</feature>
<feature type="coiled-coil region" evidence="8">
    <location>
        <begin position="1538"/>
        <end position="1572"/>
    </location>
</feature>
<feature type="compositionally biased region" description="Low complexity" evidence="9">
    <location>
        <begin position="2186"/>
        <end position="2203"/>
    </location>
</feature>
<feature type="coiled-coil region" evidence="8">
    <location>
        <begin position="1692"/>
        <end position="1741"/>
    </location>
</feature>
<feature type="compositionally biased region" description="Low complexity" evidence="9">
    <location>
        <begin position="2037"/>
        <end position="2049"/>
    </location>
</feature>
<evidence type="ECO:0000256" key="3">
    <source>
        <dbReference type="ARBA" id="ARBA00022490"/>
    </source>
</evidence>
<feature type="region of interest" description="Disordered" evidence="9">
    <location>
        <begin position="759"/>
        <end position="801"/>
    </location>
</feature>
<feature type="compositionally biased region" description="Gly residues" evidence="9">
    <location>
        <begin position="2407"/>
        <end position="2421"/>
    </location>
</feature>
<evidence type="ECO:0000256" key="9">
    <source>
        <dbReference type="SAM" id="MobiDB-lite"/>
    </source>
</evidence>
<keyword evidence="3" id="KW-0963">Cytoplasm</keyword>
<feature type="coiled-coil region" evidence="8">
    <location>
        <begin position="2094"/>
        <end position="2184"/>
    </location>
</feature>
<feature type="compositionally biased region" description="Low complexity" evidence="9">
    <location>
        <begin position="1177"/>
        <end position="1189"/>
    </location>
</feature>
<comment type="subcellular location">
    <subcellularLocation>
        <location evidence="1">Cytoplasm</location>
        <location evidence="1">Cytoskeleton</location>
        <location evidence="1">Cilium basal body</location>
    </subcellularLocation>
    <subcellularLocation>
        <location evidence="2">Cytoplasm</location>
        <location evidence="2">Cytoskeleton</location>
        <location evidence="2">Microtubule organizing center</location>
        <location evidence="2">Centrosome</location>
    </subcellularLocation>
</comment>
<feature type="coiled-coil region" evidence="8">
    <location>
        <begin position="600"/>
        <end position="634"/>
    </location>
</feature>
<protein>
    <recommendedName>
        <fullName evidence="12">Centrosomal protein of 290kDa coiled-coil region domain-containing protein</fullName>
    </recommendedName>
</protein>
<evidence type="ECO:0000256" key="8">
    <source>
        <dbReference type="SAM" id="Coils"/>
    </source>
</evidence>
<keyword evidence="5 8" id="KW-0175">Coiled coil</keyword>
<feature type="region of interest" description="Disordered" evidence="9">
    <location>
        <begin position="1137"/>
        <end position="1190"/>
    </location>
</feature>
<feature type="region of interest" description="Disordered" evidence="9">
    <location>
        <begin position="2403"/>
        <end position="2426"/>
    </location>
</feature>
<keyword evidence="11" id="KW-1185">Reference proteome</keyword>
<feature type="compositionally biased region" description="Gly residues" evidence="9">
    <location>
        <begin position="2493"/>
        <end position="2517"/>
    </location>
</feature>
<keyword evidence="4" id="KW-0970">Cilium biogenesis/degradation</keyword>
<accession>A0A835TCI2</accession>
<feature type="compositionally biased region" description="Gly residues" evidence="9">
    <location>
        <begin position="2011"/>
        <end position="2033"/>
    </location>
</feature>
<feature type="region of interest" description="Disordered" evidence="9">
    <location>
        <begin position="2186"/>
        <end position="2210"/>
    </location>
</feature>
<feature type="coiled-coil region" evidence="8">
    <location>
        <begin position="86"/>
        <end position="352"/>
    </location>
</feature>
<feature type="compositionally biased region" description="Low complexity" evidence="9">
    <location>
        <begin position="759"/>
        <end position="768"/>
    </location>
</feature>
<feature type="coiled-coil region" evidence="8">
    <location>
        <begin position="1608"/>
        <end position="1660"/>
    </location>
</feature>
<feature type="coiled-coil region" evidence="8">
    <location>
        <begin position="1106"/>
        <end position="1133"/>
    </location>
</feature>
<evidence type="ECO:0000313" key="10">
    <source>
        <dbReference type="EMBL" id="KAG2442899.1"/>
    </source>
</evidence>
<dbReference type="PANTHER" id="PTHR18879">
    <property type="entry name" value="CENTROSOMAL PROTEIN OF 290 KDA"/>
    <property type="match status" value="1"/>
</dbReference>
<feature type="coiled-coil region" evidence="8">
    <location>
        <begin position="1360"/>
        <end position="1394"/>
    </location>
</feature>
<dbReference type="EMBL" id="JAEHOC010000004">
    <property type="protein sequence ID" value="KAG2442899.1"/>
    <property type="molecule type" value="Genomic_DNA"/>
</dbReference>
<feature type="compositionally biased region" description="Basic and acidic residues" evidence="9">
    <location>
        <begin position="2050"/>
        <end position="2079"/>
    </location>
</feature>
<dbReference type="Proteomes" id="UP000650467">
    <property type="component" value="Unassembled WGS sequence"/>
</dbReference>
<evidence type="ECO:0008006" key="12">
    <source>
        <dbReference type="Google" id="ProtNLM"/>
    </source>
</evidence>
<name>A0A835TCI2_CHLIN</name>
<evidence type="ECO:0000256" key="7">
    <source>
        <dbReference type="ARBA" id="ARBA00023273"/>
    </source>
</evidence>
<dbReference type="Gene3D" id="1.10.287.1490">
    <property type="match status" value="1"/>
</dbReference>
<evidence type="ECO:0000256" key="5">
    <source>
        <dbReference type="ARBA" id="ARBA00023054"/>
    </source>
</evidence>
<gene>
    <name evidence="10" type="ORF">HXX76_002975</name>
</gene>
<feature type="compositionally biased region" description="Low complexity" evidence="9">
    <location>
        <begin position="775"/>
        <end position="790"/>
    </location>
</feature>
<evidence type="ECO:0000256" key="2">
    <source>
        <dbReference type="ARBA" id="ARBA00004300"/>
    </source>
</evidence>
<dbReference type="GO" id="GO:0030030">
    <property type="term" value="P:cell projection organization"/>
    <property type="evidence" value="ECO:0007669"/>
    <property type="project" value="UniProtKB-KW"/>
</dbReference>
<feature type="region of interest" description="Disordered" evidence="9">
    <location>
        <begin position="2486"/>
        <end position="2525"/>
    </location>
</feature>
<evidence type="ECO:0000256" key="4">
    <source>
        <dbReference type="ARBA" id="ARBA00022794"/>
    </source>
</evidence>
<comment type="caution">
    <text evidence="10">The sequence shown here is derived from an EMBL/GenBank/DDBJ whole genome shotgun (WGS) entry which is preliminary data.</text>
</comment>
<evidence type="ECO:0000256" key="1">
    <source>
        <dbReference type="ARBA" id="ARBA00004120"/>
    </source>
</evidence>
<proteinExistence type="predicted"/>
<evidence type="ECO:0000313" key="11">
    <source>
        <dbReference type="Proteomes" id="UP000650467"/>
    </source>
</evidence>
<dbReference type="InterPro" id="IPR026201">
    <property type="entry name" value="Cep290"/>
</dbReference>
<feature type="coiled-coil region" evidence="8">
    <location>
        <begin position="2210"/>
        <end position="2237"/>
    </location>
</feature>
<feature type="coiled-coil region" evidence="8">
    <location>
        <begin position="2306"/>
        <end position="2361"/>
    </location>
</feature>
<feature type="compositionally biased region" description="Gly residues" evidence="9">
    <location>
        <begin position="361"/>
        <end position="373"/>
    </location>
</feature>
<keyword evidence="7" id="KW-0966">Cell projection</keyword>
<dbReference type="OrthoDB" id="6351660at2759"/>
<keyword evidence="6" id="KW-0206">Cytoskeleton</keyword>
<feature type="coiled-coil region" evidence="8">
    <location>
        <begin position="1198"/>
        <end position="1304"/>
    </location>
</feature>
<dbReference type="PANTHER" id="PTHR18879:SF20">
    <property type="entry name" value="CENTROSOMAL PROTEIN OF 290 KDA"/>
    <property type="match status" value="1"/>
</dbReference>
<reference evidence="10" key="1">
    <citation type="journal article" date="2020" name="bioRxiv">
        <title>Comparative genomics of Chlamydomonas.</title>
        <authorList>
            <person name="Craig R.J."/>
            <person name="Hasan A.R."/>
            <person name="Ness R.W."/>
            <person name="Keightley P.D."/>
        </authorList>
    </citation>
    <scope>NUCLEOTIDE SEQUENCE</scope>
    <source>
        <strain evidence="10">SAG 7.73</strain>
    </source>
</reference>
<feature type="coiled-coil region" evidence="8">
    <location>
        <begin position="386"/>
        <end position="571"/>
    </location>
</feature>
<evidence type="ECO:0000256" key="6">
    <source>
        <dbReference type="ARBA" id="ARBA00023212"/>
    </source>
</evidence>
<feature type="region of interest" description="Disordered" evidence="9">
    <location>
        <begin position="2007"/>
        <end position="2079"/>
    </location>
</feature>
<organism evidence="10 11">
    <name type="scientific">Chlamydomonas incerta</name>
    <dbReference type="NCBI Taxonomy" id="51695"/>
    <lineage>
        <taxon>Eukaryota</taxon>
        <taxon>Viridiplantae</taxon>
        <taxon>Chlorophyta</taxon>
        <taxon>core chlorophytes</taxon>
        <taxon>Chlorophyceae</taxon>
        <taxon>CS clade</taxon>
        <taxon>Chlamydomonadales</taxon>
        <taxon>Chlamydomonadaceae</taxon>
        <taxon>Chlamydomonas</taxon>
    </lineage>
</organism>